<dbReference type="AlphaFoldDB" id="A0A1I7ZDM2"/>
<evidence type="ECO:0000256" key="4">
    <source>
        <dbReference type="ARBA" id="ARBA00023136"/>
    </source>
</evidence>
<feature type="transmembrane region" description="Helical" evidence="5">
    <location>
        <begin position="58"/>
        <end position="77"/>
    </location>
</feature>
<keyword evidence="3 5" id="KW-1133">Transmembrane helix</keyword>
<keyword evidence="6" id="KW-1185">Reference proteome</keyword>
<accession>A0A1I7ZDM2</accession>
<dbReference type="PANTHER" id="PTHR12479">
    <property type="entry name" value="LYSOSOMAL-ASSOCIATED TRANSMEMBRANE PROTEIN"/>
    <property type="match status" value="1"/>
</dbReference>
<sequence>MPLGAADSSEQMEPLVNSPNKGSILFHSSEESMKSADEPLKAPARTCCFCIDVRPATALLMILETAFFAALLFIGLVNLSNASSDDVTIPFLGLLICYFISLVGAVLVLYGVFAARPLLLVPYLVKQTFTITLTLLFVYKAVTVYFGHYGVSVSAVFRQLYEAEPAGTSFEEIQGSARPLQLSLNSVSASRHIGGLLLLGGCVALCIELLATDTVRKCYLTLRQRSRLPTSDRKA</sequence>
<protein>
    <submittedName>
        <fullName evidence="7">MARVEL domain-containing protein</fullName>
    </submittedName>
</protein>
<evidence type="ECO:0000313" key="6">
    <source>
        <dbReference type="Proteomes" id="UP000095287"/>
    </source>
</evidence>
<dbReference type="GO" id="GO:0005765">
    <property type="term" value="C:lysosomal membrane"/>
    <property type="evidence" value="ECO:0007669"/>
    <property type="project" value="TreeGrafter"/>
</dbReference>
<dbReference type="WBParaSite" id="L893_g25123.t1">
    <property type="protein sequence ID" value="L893_g25123.t1"/>
    <property type="gene ID" value="L893_g25123"/>
</dbReference>
<dbReference type="Proteomes" id="UP000095287">
    <property type="component" value="Unplaced"/>
</dbReference>
<name>A0A1I7ZDM2_9BILA</name>
<evidence type="ECO:0000256" key="3">
    <source>
        <dbReference type="ARBA" id="ARBA00022989"/>
    </source>
</evidence>
<dbReference type="GO" id="GO:0012505">
    <property type="term" value="C:endomembrane system"/>
    <property type="evidence" value="ECO:0007669"/>
    <property type="project" value="UniProtKB-SubCell"/>
</dbReference>
<evidence type="ECO:0000256" key="1">
    <source>
        <dbReference type="ARBA" id="ARBA00004127"/>
    </source>
</evidence>
<feature type="transmembrane region" description="Helical" evidence="5">
    <location>
        <begin position="89"/>
        <end position="113"/>
    </location>
</feature>
<reference evidence="7" key="1">
    <citation type="submission" date="2016-11" db="UniProtKB">
        <authorList>
            <consortium name="WormBaseParasite"/>
        </authorList>
    </citation>
    <scope>IDENTIFICATION</scope>
</reference>
<evidence type="ECO:0000313" key="7">
    <source>
        <dbReference type="WBParaSite" id="L893_g25123.t1"/>
    </source>
</evidence>
<evidence type="ECO:0000256" key="5">
    <source>
        <dbReference type="SAM" id="Phobius"/>
    </source>
</evidence>
<organism evidence="6 7">
    <name type="scientific">Steinernema glaseri</name>
    <dbReference type="NCBI Taxonomy" id="37863"/>
    <lineage>
        <taxon>Eukaryota</taxon>
        <taxon>Metazoa</taxon>
        <taxon>Ecdysozoa</taxon>
        <taxon>Nematoda</taxon>
        <taxon>Chromadorea</taxon>
        <taxon>Rhabditida</taxon>
        <taxon>Tylenchina</taxon>
        <taxon>Panagrolaimomorpha</taxon>
        <taxon>Strongyloidoidea</taxon>
        <taxon>Steinernematidae</taxon>
        <taxon>Steinernema</taxon>
    </lineage>
</organism>
<dbReference type="InterPro" id="IPR051115">
    <property type="entry name" value="LAPTM_transporter"/>
</dbReference>
<keyword evidence="2 5" id="KW-0812">Transmembrane</keyword>
<proteinExistence type="predicted"/>
<comment type="subcellular location">
    <subcellularLocation>
        <location evidence="1">Endomembrane system</location>
        <topology evidence="1">Multi-pass membrane protein</topology>
    </subcellularLocation>
</comment>
<dbReference type="PANTHER" id="PTHR12479:SF10">
    <property type="entry name" value="LYSOSOMAL-ASSOCIATED TRANSMEMBRANE PROTEIN"/>
    <property type="match status" value="1"/>
</dbReference>
<keyword evidence="4 5" id="KW-0472">Membrane</keyword>
<evidence type="ECO:0000256" key="2">
    <source>
        <dbReference type="ARBA" id="ARBA00022692"/>
    </source>
</evidence>